<dbReference type="InterPro" id="IPR027417">
    <property type="entry name" value="P-loop_NTPase"/>
</dbReference>
<reference evidence="7" key="1">
    <citation type="journal article" date="2023" name="Nat. Commun.">
        <title>Diploid and tetraploid genomes of Acorus and the evolution of monocots.</title>
        <authorList>
            <person name="Ma L."/>
            <person name="Liu K.W."/>
            <person name="Li Z."/>
            <person name="Hsiao Y.Y."/>
            <person name="Qi Y."/>
            <person name="Fu T."/>
            <person name="Tang G.D."/>
            <person name="Zhang D."/>
            <person name="Sun W.H."/>
            <person name="Liu D.K."/>
            <person name="Li Y."/>
            <person name="Chen G.Z."/>
            <person name="Liu X.D."/>
            <person name="Liao X.Y."/>
            <person name="Jiang Y.T."/>
            <person name="Yu X."/>
            <person name="Hao Y."/>
            <person name="Huang J."/>
            <person name="Zhao X.W."/>
            <person name="Ke S."/>
            <person name="Chen Y.Y."/>
            <person name="Wu W.L."/>
            <person name="Hsu J.L."/>
            <person name="Lin Y.F."/>
            <person name="Huang M.D."/>
            <person name="Li C.Y."/>
            <person name="Huang L."/>
            <person name="Wang Z.W."/>
            <person name="Zhao X."/>
            <person name="Zhong W.Y."/>
            <person name="Peng D.H."/>
            <person name="Ahmad S."/>
            <person name="Lan S."/>
            <person name="Zhang J.S."/>
            <person name="Tsai W.C."/>
            <person name="Van de Peer Y."/>
            <person name="Liu Z.J."/>
        </authorList>
    </citation>
    <scope>NUCLEOTIDE SEQUENCE</scope>
    <source>
        <strain evidence="7">CP</strain>
    </source>
</reference>
<keyword evidence="8" id="KW-1185">Reference proteome</keyword>
<dbReference type="GO" id="GO:0005737">
    <property type="term" value="C:cytoplasm"/>
    <property type="evidence" value="ECO:0007669"/>
    <property type="project" value="TreeGrafter"/>
</dbReference>
<dbReference type="Gene3D" id="1.10.8.60">
    <property type="match status" value="2"/>
</dbReference>
<dbReference type="InterPro" id="IPR001270">
    <property type="entry name" value="ClpA/B"/>
</dbReference>
<dbReference type="Pfam" id="PF07724">
    <property type="entry name" value="AAA_2"/>
    <property type="match status" value="1"/>
</dbReference>
<dbReference type="SUPFAM" id="SSF52540">
    <property type="entry name" value="P-loop containing nucleoside triphosphate hydrolases"/>
    <property type="match status" value="2"/>
</dbReference>
<evidence type="ECO:0000259" key="5">
    <source>
        <dbReference type="SMART" id="SM00382"/>
    </source>
</evidence>
<keyword evidence="3" id="KW-0067">ATP-binding</keyword>
<feature type="domain" description="AAA+ ATPase" evidence="5">
    <location>
        <begin position="339"/>
        <end position="480"/>
    </location>
</feature>
<dbReference type="CDD" id="cd19499">
    <property type="entry name" value="RecA-like_ClpB_Hsp104-like"/>
    <property type="match status" value="1"/>
</dbReference>
<dbReference type="InterPro" id="IPR003959">
    <property type="entry name" value="ATPase_AAA_core"/>
</dbReference>
<dbReference type="SMART" id="SM00382">
    <property type="entry name" value="AAA"/>
    <property type="match status" value="2"/>
</dbReference>
<dbReference type="GO" id="GO:0034605">
    <property type="term" value="P:cellular response to heat"/>
    <property type="evidence" value="ECO:0007669"/>
    <property type="project" value="TreeGrafter"/>
</dbReference>
<dbReference type="GO" id="GO:0016887">
    <property type="term" value="F:ATP hydrolysis activity"/>
    <property type="evidence" value="ECO:0007669"/>
    <property type="project" value="InterPro"/>
</dbReference>
<feature type="domain" description="Clp ATPase C-terminal" evidence="6">
    <location>
        <begin position="836"/>
        <end position="925"/>
    </location>
</feature>
<feature type="domain" description="AAA+ ATPase" evidence="5">
    <location>
        <begin position="669"/>
        <end position="808"/>
    </location>
</feature>
<dbReference type="InterPro" id="IPR003593">
    <property type="entry name" value="AAA+_ATPase"/>
</dbReference>
<dbReference type="Pfam" id="PF17871">
    <property type="entry name" value="AAA_lid_9"/>
    <property type="match status" value="1"/>
</dbReference>
<dbReference type="InterPro" id="IPR002182">
    <property type="entry name" value="NB-ARC"/>
</dbReference>
<proteinExistence type="predicted"/>
<dbReference type="Pfam" id="PF02861">
    <property type="entry name" value="Clp_N"/>
    <property type="match status" value="1"/>
</dbReference>
<dbReference type="Gene3D" id="3.40.50.300">
    <property type="entry name" value="P-loop containing nucleotide triphosphate hydrolases"/>
    <property type="match status" value="3"/>
</dbReference>
<dbReference type="InterPro" id="IPR041546">
    <property type="entry name" value="ClpA/ClpB_AAA_lid"/>
</dbReference>
<dbReference type="Gene3D" id="1.10.1780.10">
    <property type="entry name" value="Clp, N-terminal domain"/>
    <property type="match status" value="1"/>
</dbReference>
<organism evidence="7 8">
    <name type="scientific">Acorus calamus</name>
    <name type="common">Sweet flag</name>
    <dbReference type="NCBI Taxonomy" id="4465"/>
    <lineage>
        <taxon>Eukaryota</taxon>
        <taxon>Viridiplantae</taxon>
        <taxon>Streptophyta</taxon>
        <taxon>Embryophyta</taxon>
        <taxon>Tracheophyta</taxon>
        <taxon>Spermatophyta</taxon>
        <taxon>Magnoliopsida</taxon>
        <taxon>Liliopsida</taxon>
        <taxon>Acoraceae</taxon>
        <taxon>Acorus</taxon>
    </lineage>
</organism>
<keyword evidence="1" id="KW-0677">Repeat</keyword>
<dbReference type="SUPFAM" id="SSF81923">
    <property type="entry name" value="Double Clp-N motif"/>
    <property type="match status" value="1"/>
</dbReference>
<keyword evidence="4" id="KW-0143">Chaperone</keyword>
<dbReference type="Pfam" id="PF00931">
    <property type="entry name" value="NB-ARC"/>
    <property type="match status" value="1"/>
</dbReference>
<name>A0AAV9EVN7_ACOCL</name>
<dbReference type="FunFam" id="3.40.50.300:FF:000025">
    <property type="entry name" value="ATP-dependent Clp protease subunit"/>
    <property type="match status" value="1"/>
</dbReference>
<evidence type="ECO:0000256" key="1">
    <source>
        <dbReference type="ARBA" id="ARBA00022737"/>
    </source>
</evidence>
<evidence type="ECO:0000256" key="4">
    <source>
        <dbReference type="ARBA" id="ARBA00023186"/>
    </source>
</evidence>
<dbReference type="Pfam" id="PF10431">
    <property type="entry name" value="ClpB_D2-small"/>
    <property type="match status" value="1"/>
</dbReference>
<dbReference type="InterPro" id="IPR019489">
    <property type="entry name" value="Clp_ATPase_C"/>
</dbReference>
<dbReference type="CDD" id="cd00009">
    <property type="entry name" value="AAA"/>
    <property type="match status" value="1"/>
</dbReference>
<accession>A0AAV9EVN7</accession>
<dbReference type="InterPro" id="IPR036628">
    <property type="entry name" value="Clp_N_dom_sf"/>
</dbReference>
<dbReference type="FunFam" id="1.10.8.60:FF:000017">
    <property type="entry name" value="ATP-dependent chaperone ClpB"/>
    <property type="match status" value="1"/>
</dbReference>
<dbReference type="EMBL" id="JAUJYO010000005">
    <property type="protein sequence ID" value="KAK1317840.1"/>
    <property type="molecule type" value="Genomic_DNA"/>
</dbReference>
<gene>
    <name evidence="7" type="ORF">QJS10_CPA05g01809</name>
</gene>
<keyword evidence="2" id="KW-0547">Nucleotide-binding</keyword>
<dbReference type="Pfam" id="PF00004">
    <property type="entry name" value="AAA"/>
    <property type="match status" value="1"/>
</dbReference>
<dbReference type="GO" id="GO:0043531">
    <property type="term" value="F:ADP binding"/>
    <property type="evidence" value="ECO:0007669"/>
    <property type="project" value="InterPro"/>
</dbReference>
<dbReference type="InterPro" id="IPR004176">
    <property type="entry name" value="Clp_R_N"/>
</dbReference>
<evidence type="ECO:0000256" key="2">
    <source>
        <dbReference type="ARBA" id="ARBA00022741"/>
    </source>
</evidence>
<sequence>MDRRHLGVNSLSRPQLKTKKKQKIMALIMNFINSIKPNNVKGESKVSEEIEIFKQINNQAGLDSGKAQSKEEGLYAAQSKRCSKMTVVLGRKRFDLVLDDQIWDGLKILFTHFTAAGGRVLITTRNEQLPRQMRAIYNHVMEGSEECSSPPILESELLTDGKIAREEFTEAAWQAISSTHGKKRTQQTAYLVRALLEQKNGDAHQIFSKARVDNTRLLEAINQYIKTQINVGEASGSKQGTTLEDLIKRARKFKKYGDPLVSVGHLLLAFKGDMSFGAQVFNDFNIYINNLQSAIHQDRKALDRYGMDLTAKAKAGKIDPIIGRDTEIESCMEILLMKRNGNPVLIGDPGVGKTAIVEGLAQRMVEGAVPQGLQNCKLISLDIGALNSETKNREDLMNRLKDVLGEVTESDGHMVIFIDEIHMIVGAGGPNGTTDVSNLLKPKLDGGQLHCIGATTIAEFRKHIERHPALKSRFQPVNVKEATVEDTISILGGLRERYEHHHGVCISDNALVHAAQLSHRYIREGFLPDKAIVLIDRAAASLKMELISKPTILTEMEPFPHAIDIEVNLSSIQAGFTVQLSHENILNEIDGENMEIQQEEKEVTSNDIAKIVSKQTGIPLTKLLQSEKEKLLKLEEELHKQVIGQDYAVNSVAMAIKRSRSGLSDPHRPIASLMFMGPTGVGKTELAKALALYMFNTEEALVRFDMSEYMENHTVSRLIGAPPGYISCENGGQLTEKVRERPYSVILFDEIEKAHSDVLNVFLQILDDGRVTDSLGRTVSFTNTIIIMTSNVGSEDILSKDIDYETIKQKVVLAAKSFFKPEFRNRVDEWIIFHPLDHKQINIIVQLQLEKLQERMSDRKIKIQATDAAVEQLGNLGYDHNYGARPVKRVIQQMVVNEIADLLLKDEFKDEDTILIDVASSSHQLPQQKLTFRKLNSDTGPHSEYE</sequence>
<comment type="caution">
    <text evidence="7">The sequence shown here is derived from an EMBL/GenBank/DDBJ whole genome shotgun (WGS) entry which is preliminary data.</text>
</comment>
<dbReference type="PRINTS" id="PR00300">
    <property type="entry name" value="CLPPROTEASEA"/>
</dbReference>
<dbReference type="SMART" id="SM01086">
    <property type="entry name" value="ClpB_D2-small"/>
    <property type="match status" value="1"/>
</dbReference>
<dbReference type="AlphaFoldDB" id="A0AAV9EVN7"/>
<dbReference type="InterPro" id="IPR050130">
    <property type="entry name" value="ClpA_ClpB"/>
</dbReference>
<dbReference type="PANTHER" id="PTHR11638">
    <property type="entry name" value="ATP-DEPENDENT CLP PROTEASE"/>
    <property type="match status" value="1"/>
</dbReference>
<protein>
    <recommendedName>
        <fullName evidence="9">Clp R domain-containing protein</fullName>
    </recommendedName>
</protein>
<evidence type="ECO:0000256" key="3">
    <source>
        <dbReference type="ARBA" id="ARBA00022840"/>
    </source>
</evidence>
<evidence type="ECO:0000313" key="7">
    <source>
        <dbReference type="EMBL" id="KAK1317840.1"/>
    </source>
</evidence>
<dbReference type="PANTHER" id="PTHR11638:SF18">
    <property type="entry name" value="HEAT SHOCK PROTEIN 104"/>
    <property type="match status" value="1"/>
</dbReference>
<reference evidence="7" key="2">
    <citation type="submission" date="2023-06" db="EMBL/GenBank/DDBJ databases">
        <authorList>
            <person name="Ma L."/>
            <person name="Liu K.-W."/>
            <person name="Li Z."/>
            <person name="Hsiao Y.-Y."/>
            <person name="Qi Y."/>
            <person name="Fu T."/>
            <person name="Tang G."/>
            <person name="Zhang D."/>
            <person name="Sun W.-H."/>
            <person name="Liu D.-K."/>
            <person name="Li Y."/>
            <person name="Chen G.-Z."/>
            <person name="Liu X.-D."/>
            <person name="Liao X.-Y."/>
            <person name="Jiang Y.-T."/>
            <person name="Yu X."/>
            <person name="Hao Y."/>
            <person name="Huang J."/>
            <person name="Zhao X.-W."/>
            <person name="Ke S."/>
            <person name="Chen Y.-Y."/>
            <person name="Wu W.-L."/>
            <person name="Hsu J.-L."/>
            <person name="Lin Y.-F."/>
            <person name="Huang M.-D."/>
            <person name="Li C.-Y."/>
            <person name="Huang L."/>
            <person name="Wang Z.-W."/>
            <person name="Zhao X."/>
            <person name="Zhong W.-Y."/>
            <person name="Peng D.-H."/>
            <person name="Ahmad S."/>
            <person name="Lan S."/>
            <person name="Zhang J.-S."/>
            <person name="Tsai W.-C."/>
            <person name="Van De Peer Y."/>
            <person name="Liu Z.-J."/>
        </authorList>
    </citation>
    <scope>NUCLEOTIDE SEQUENCE</scope>
    <source>
        <strain evidence="7">CP</strain>
        <tissue evidence="7">Leaves</tissue>
    </source>
</reference>
<evidence type="ECO:0000259" key="6">
    <source>
        <dbReference type="SMART" id="SM01086"/>
    </source>
</evidence>
<evidence type="ECO:0000313" key="8">
    <source>
        <dbReference type="Proteomes" id="UP001180020"/>
    </source>
</evidence>
<dbReference type="Proteomes" id="UP001180020">
    <property type="component" value="Unassembled WGS sequence"/>
</dbReference>
<evidence type="ECO:0008006" key="9">
    <source>
        <dbReference type="Google" id="ProtNLM"/>
    </source>
</evidence>
<dbReference type="GO" id="GO:0005524">
    <property type="term" value="F:ATP binding"/>
    <property type="evidence" value="ECO:0007669"/>
    <property type="project" value="UniProtKB-KW"/>
</dbReference>